<protein>
    <recommendedName>
        <fullName evidence="5">Pseudouridine synthase</fullName>
        <ecNumber evidence="5">5.4.99.-</ecNumber>
    </recommendedName>
</protein>
<dbReference type="GO" id="GO:0005829">
    <property type="term" value="C:cytosol"/>
    <property type="evidence" value="ECO:0007669"/>
    <property type="project" value="UniProtKB-ARBA"/>
</dbReference>
<gene>
    <name evidence="7" type="ORF">FC32_GL001574</name>
</gene>
<dbReference type="InterPro" id="IPR042092">
    <property type="entry name" value="PsdUridine_s_RsuA/RluB/E/F_cat"/>
</dbReference>
<sequence length="240" mass="26577">MRLDKYLATVGVGTRSAVKKILKQKQVTVDEITVTDGKLQIDPNTAKVKVGEQVLNYQANYYYMLNKPKGVVSATKDQQKTVLDLLGKKERSQKLFPVGRLDKDTTGLLLLTNDGALSHELLAPKKHVAKVYRAQIAGGVSQETCSAFAKGISLKNGEQTKPAQLRILAVDLKTQKSEVEITISEGKYHQIKRMFGAVGMRVLELKRLQMGSLKLDQNLALGKFRPLTENELADLKAQTK</sequence>
<dbReference type="InterPro" id="IPR018496">
    <property type="entry name" value="PsdUridine_synth_RsuA/RluB_CS"/>
</dbReference>
<proteinExistence type="inferred from homology"/>
<dbReference type="InterPro" id="IPR020103">
    <property type="entry name" value="PsdUridine_synth_cat_dom_sf"/>
</dbReference>
<dbReference type="EC" id="5.4.99.-" evidence="5"/>
<dbReference type="PROSITE" id="PS01149">
    <property type="entry name" value="PSI_RSU"/>
    <property type="match status" value="1"/>
</dbReference>
<dbReference type="InterPro" id="IPR050343">
    <property type="entry name" value="RsuA_PseudoU_synthase"/>
</dbReference>
<evidence type="ECO:0000256" key="4">
    <source>
        <dbReference type="PROSITE-ProRule" id="PRU00182"/>
    </source>
</evidence>
<dbReference type="GO" id="GO:0003723">
    <property type="term" value="F:RNA binding"/>
    <property type="evidence" value="ECO:0007669"/>
    <property type="project" value="UniProtKB-KW"/>
</dbReference>
<dbReference type="InterPro" id="IPR002942">
    <property type="entry name" value="S4_RNA-bd"/>
</dbReference>
<feature type="domain" description="RNA-binding S4" evidence="6">
    <location>
        <begin position="1"/>
        <end position="59"/>
    </location>
</feature>
<dbReference type="InterPro" id="IPR000748">
    <property type="entry name" value="PsdUridine_synth_RsuA/RluB/E/F"/>
</dbReference>
<dbReference type="GO" id="GO:0120159">
    <property type="term" value="F:rRNA pseudouridine synthase activity"/>
    <property type="evidence" value="ECO:0007669"/>
    <property type="project" value="UniProtKB-ARBA"/>
</dbReference>
<dbReference type="Gene3D" id="3.30.70.580">
    <property type="entry name" value="Pseudouridine synthase I, catalytic domain, N-terminal subdomain"/>
    <property type="match status" value="1"/>
</dbReference>
<dbReference type="Pfam" id="PF01479">
    <property type="entry name" value="S4"/>
    <property type="match status" value="1"/>
</dbReference>
<dbReference type="InterPro" id="IPR036986">
    <property type="entry name" value="S4_RNA-bd_sf"/>
</dbReference>
<dbReference type="Pfam" id="PF00849">
    <property type="entry name" value="PseudoU_synth_2"/>
    <property type="match status" value="1"/>
</dbReference>
<evidence type="ECO:0000313" key="7">
    <source>
        <dbReference type="EMBL" id="KRL84289.1"/>
    </source>
</evidence>
<dbReference type="STRING" id="1423724.FC32_GL001574"/>
<dbReference type="SMART" id="SM00363">
    <property type="entry name" value="S4"/>
    <property type="match status" value="1"/>
</dbReference>
<evidence type="ECO:0000259" key="6">
    <source>
        <dbReference type="SMART" id="SM00363"/>
    </source>
</evidence>
<keyword evidence="8" id="KW-1185">Reference proteome</keyword>
<dbReference type="GO" id="GO:0000455">
    <property type="term" value="P:enzyme-directed rRNA pseudouridine synthesis"/>
    <property type="evidence" value="ECO:0007669"/>
    <property type="project" value="UniProtKB-ARBA"/>
</dbReference>
<accession>A0A0R1TSE6</accession>
<dbReference type="OrthoDB" id="9807213at2"/>
<dbReference type="SUPFAM" id="SSF55174">
    <property type="entry name" value="Alpha-L RNA-binding motif"/>
    <property type="match status" value="1"/>
</dbReference>
<comment type="caution">
    <text evidence="7">The sequence shown here is derived from an EMBL/GenBank/DDBJ whole genome shotgun (WGS) entry which is preliminary data.</text>
</comment>
<evidence type="ECO:0000256" key="5">
    <source>
        <dbReference type="RuleBase" id="RU003887"/>
    </source>
</evidence>
<comment type="similarity">
    <text evidence="1 5">Belongs to the pseudouridine synthase RsuA family.</text>
</comment>
<dbReference type="NCBIfam" id="TIGR00093">
    <property type="entry name" value="pseudouridine synthase"/>
    <property type="match status" value="1"/>
</dbReference>
<dbReference type="InterPro" id="IPR020094">
    <property type="entry name" value="TruA/RsuA/RluB/E/F_N"/>
</dbReference>
<dbReference type="PANTHER" id="PTHR47683">
    <property type="entry name" value="PSEUDOURIDINE SYNTHASE FAMILY PROTEIN-RELATED"/>
    <property type="match status" value="1"/>
</dbReference>
<dbReference type="PROSITE" id="PS50889">
    <property type="entry name" value="S4"/>
    <property type="match status" value="1"/>
</dbReference>
<dbReference type="Proteomes" id="UP000051324">
    <property type="component" value="Unassembled WGS sequence"/>
</dbReference>
<name>A0A0R1TSE6_9LACO</name>
<evidence type="ECO:0000313" key="8">
    <source>
        <dbReference type="Proteomes" id="UP000051324"/>
    </source>
</evidence>
<dbReference type="eggNOG" id="COG1187">
    <property type="taxonomic scope" value="Bacteria"/>
</dbReference>
<dbReference type="SUPFAM" id="SSF55120">
    <property type="entry name" value="Pseudouridine synthase"/>
    <property type="match status" value="1"/>
</dbReference>
<dbReference type="Gene3D" id="3.10.290.10">
    <property type="entry name" value="RNA-binding S4 domain"/>
    <property type="match status" value="1"/>
</dbReference>
<keyword evidence="2 4" id="KW-0694">RNA-binding</keyword>
<dbReference type="RefSeq" id="WP_025087864.1">
    <property type="nucleotide sequence ID" value="NZ_AZFT01000053.1"/>
</dbReference>
<keyword evidence="3 5" id="KW-0413">Isomerase</keyword>
<dbReference type="CDD" id="cd00165">
    <property type="entry name" value="S4"/>
    <property type="match status" value="1"/>
</dbReference>
<reference evidence="7 8" key="1">
    <citation type="journal article" date="2015" name="Genome Announc.">
        <title>Expanding the biotechnology potential of lactobacilli through comparative genomics of 213 strains and associated genera.</title>
        <authorList>
            <person name="Sun Z."/>
            <person name="Harris H.M."/>
            <person name="McCann A."/>
            <person name="Guo C."/>
            <person name="Argimon S."/>
            <person name="Zhang W."/>
            <person name="Yang X."/>
            <person name="Jeffery I.B."/>
            <person name="Cooney J.C."/>
            <person name="Kagawa T.F."/>
            <person name="Liu W."/>
            <person name="Song Y."/>
            <person name="Salvetti E."/>
            <person name="Wrobel A."/>
            <person name="Rasinkangas P."/>
            <person name="Parkhill J."/>
            <person name="Rea M.C."/>
            <person name="O'Sullivan O."/>
            <person name="Ritari J."/>
            <person name="Douillard F.P."/>
            <person name="Paul Ross R."/>
            <person name="Yang R."/>
            <person name="Briner A.E."/>
            <person name="Felis G.E."/>
            <person name="de Vos W.M."/>
            <person name="Barrangou R."/>
            <person name="Klaenhammer T.R."/>
            <person name="Caufield P.W."/>
            <person name="Cui Y."/>
            <person name="Zhang H."/>
            <person name="O'Toole P.W."/>
        </authorList>
    </citation>
    <scope>NUCLEOTIDE SEQUENCE [LARGE SCALE GENOMIC DNA]</scope>
    <source>
        <strain evidence="7 8">DSM 16634</strain>
    </source>
</reference>
<dbReference type="InterPro" id="IPR006145">
    <property type="entry name" value="PsdUridine_synth_RsuA/RluA"/>
</dbReference>
<dbReference type="EMBL" id="AZFT01000053">
    <property type="protein sequence ID" value="KRL84289.1"/>
    <property type="molecule type" value="Genomic_DNA"/>
</dbReference>
<evidence type="ECO:0000256" key="3">
    <source>
        <dbReference type="ARBA" id="ARBA00023235"/>
    </source>
</evidence>
<dbReference type="AlphaFoldDB" id="A0A0R1TSE6"/>
<dbReference type="PANTHER" id="PTHR47683:SF4">
    <property type="entry name" value="PSEUDOURIDINE SYNTHASE"/>
    <property type="match status" value="1"/>
</dbReference>
<dbReference type="FunFam" id="3.30.70.1560:FF:000001">
    <property type="entry name" value="Pseudouridine synthase"/>
    <property type="match status" value="1"/>
</dbReference>
<dbReference type="PATRIC" id="fig|1423724.4.peg.1640"/>
<evidence type="ECO:0000256" key="2">
    <source>
        <dbReference type="ARBA" id="ARBA00022884"/>
    </source>
</evidence>
<evidence type="ECO:0000256" key="1">
    <source>
        <dbReference type="ARBA" id="ARBA00008348"/>
    </source>
</evidence>
<dbReference type="Gene3D" id="3.30.70.1560">
    <property type="entry name" value="Alpha-L RNA-binding motif"/>
    <property type="match status" value="1"/>
</dbReference>
<dbReference type="CDD" id="cd02553">
    <property type="entry name" value="PseudoU_synth_RsuA"/>
    <property type="match status" value="1"/>
</dbReference>
<organism evidence="7 8">
    <name type="scientific">Ligilactobacillus apodemi DSM 16634 = JCM 16172</name>
    <dbReference type="NCBI Taxonomy" id="1423724"/>
    <lineage>
        <taxon>Bacteria</taxon>
        <taxon>Bacillati</taxon>
        <taxon>Bacillota</taxon>
        <taxon>Bacilli</taxon>
        <taxon>Lactobacillales</taxon>
        <taxon>Lactobacillaceae</taxon>
        <taxon>Ligilactobacillus</taxon>
    </lineage>
</organism>